<dbReference type="SUPFAM" id="SSF52799">
    <property type="entry name" value="(Phosphotyrosine protein) phosphatases II"/>
    <property type="match status" value="1"/>
</dbReference>
<reference evidence="2" key="1">
    <citation type="submission" date="2021-02" db="EMBL/GenBank/DDBJ databases">
        <authorList>
            <person name="Nowell W R."/>
        </authorList>
    </citation>
    <scope>NUCLEOTIDE SEQUENCE</scope>
</reference>
<evidence type="ECO:0000313" key="2">
    <source>
        <dbReference type="EMBL" id="CAF4865180.1"/>
    </source>
</evidence>
<dbReference type="EMBL" id="CAJOBI010164783">
    <property type="protein sequence ID" value="CAF4865180.1"/>
    <property type="molecule type" value="Genomic_DNA"/>
</dbReference>
<dbReference type="Gene3D" id="3.90.190.10">
    <property type="entry name" value="Protein tyrosine phosphatase superfamily"/>
    <property type="match status" value="1"/>
</dbReference>
<dbReference type="Proteomes" id="UP000676336">
    <property type="component" value="Unassembled WGS sequence"/>
</dbReference>
<name>A0A8S3BV26_9BILA</name>
<dbReference type="InterPro" id="IPR029021">
    <property type="entry name" value="Prot-tyrosine_phosphatase-like"/>
</dbReference>
<dbReference type="InterPro" id="IPR000242">
    <property type="entry name" value="PTP_cat"/>
</dbReference>
<proteinExistence type="predicted"/>
<dbReference type="GO" id="GO:0004725">
    <property type="term" value="F:protein tyrosine phosphatase activity"/>
    <property type="evidence" value="ECO:0007669"/>
    <property type="project" value="InterPro"/>
</dbReference>
<protein>
    <recommendedName>
        <fullName evidence="1">Tyrosine specific protein phosphatases domain-containing protein</fullName>
    </recommendedName>
</protein>
<organism evidence="2 3">
    <name type="scientific">Rotaria magnacalcarata</name>
    <dbReference type="NCBI Taxonomy" id="392030"/>
    <lineage>
        <taxon>Eukaryota</taxon>
        <taxon>Metazoa</taxon>
        <taxon>Spiralia</taxon>
        <taxon>Gnathifera</taxon>
        <taxon>Rotifera</taxon>
        <taxon>Eurotatoria</taxon>
        <taxon>Bdelloidea</taxon>
        <taxon>Philodinida</taxon>
        <taxon>Philodinidae</taxon>
        <taxon>Rotaria</taxon>
    </lineage>
</organism>
<evidence type="ECO:0000259" key="1">
    <source>
        <dbReference type="PROSITE" id="PS50056"/>
    </source>
</evidence>
<sequence length="35" mass="3911">AGVGRSGTFIALDALLEKAKHQDTIDILEFTHRMR</sequence>
<comment type="caution">
    <text evidence="2">The sequence shown here is derived from an EMBL/GenBank/DDBJ whole genome shotgun (WGS) entry which is preliminary data.</text>
</comment>
<gene>
    <name evidence="2" type="ORF">SMN809_LOCUS50049</name>
</gene>
<feature type="domain" description="Tyrosine specific protein phosphatases" evidence="1">
    <location>
        <begin position="1"/>
        <end position="35"/>
    </location>
</feature>
<dbReference type="Pfam" id="PF00102">
    <property type="entry name" value="Y_phosphatase"/>
    <property type="match status" value="1"/>
</dbReference>
<evidence type="ECO:0000313" key="3">
    <source>
        <dbReference type="Proteomes" id="UP000676336"/>
    </source>
</evidence>
<feature type="non-terminal residue" evidence="2">
    <location>
        <position position="1"/>
    </location>
</feature>
<dbReference type="AlphaFoldDB" id="A0A8S3BV26"/>
<dbReference type="InterPro" id="IPR000387">
    <property type="entry name" value="Tyr_Pase_dom"/>
</dbReference>
<accession>A0A8S3BV26</accession>
<dbReference type="PROSITE" id="PS50056">
    <property type="entry name" value="TYR_PHOSPHATASE_2"/>
    <property type="match status" value="1"/>
</dbReference>